<accession>M4V8W0</accession>
<name>M4V8W0_9BACT</name>
<evidence type="ECO:0000256" key="1">
    <source>
        <dbReference type="ARBA" id="ARBA00006484"/>
    </source>
</evidence>
<dbReference type="EMBL" id="CP003537">
    <property type="protein sequence ID" value="AGH95842.1"/>
    <property type="molecule type" value="Genomic_DNA"/>
</dbReference>
<dbReference type="KEGG" id="bex:A11Q_1626"/>
<dbReference type="Pfam" id="PF00106">
    <property type="entry name" value="adh_short"/>
    <property type="match status" value="1"/>
</dbReference>
<dbReference type="Gene3D" id="3.40.50.720">
    <property type="entry name" value="NAD(P)-binding Rossmann-like Domain"/>
    <property type="match status" value="1"/>
</dbReference>
<proteinExistence type="inferred from homology"/>
<dbReference type="eggNOG" id="COG4221">
    <property type="taxonomic scope" value="Bacteria"/>
</dbReference>
<keyword evidence="5" id="KW-1185">Reference proteome</keyword>
<dbReference type="PRINTS" id="PR00081">
    <property type="entry name" value="GDHRDH"/>
</dbReference>
<reference evidence="4 5" key="1">
    <citation type="journal article" date="2013" name="ISME J.">
        <title>By their genes ye shall know them: genomic signatures of predatory bacteria.</title>
        <authorList>
            <person name="Pasternak Z."/>
            <person name="Pietrokovski S."/>
            <person name="Rotem O."/>
            <person name="Gophna U."/>
            <person name="Lurie-Weinberger M.N."/>
            <person name="Jurkevitch E."/>
        </authorList>
    </citation>
    <scope>NUCLEOTIDE SEQUENCE [LARGE SCALE GENOMIC DNA]</scope>
    <source>
        <strain evidence="4 5">JSS</strain>
    </source>
</reference>
<dbReference type="FunFam" id="3.40.50.720:FF:000047">
    <property type="entry name" value="NADP-dependent L-serine/L-allo-threonine dehydrogenase"/>
    <property type="match status" value="1"/>
</dbReference>
<protein>
    <submittedName>
        <fullName evidence="4">Oxidoreductase</fullName>
    </submittedName>
</protein>
<evidence type="ECO:0000256" key="3">
    <source>
        <dbReference type="RuleBase" id="RU000363"/>
    </source>
</evidence>
<dbReference type="PRINTS" id="PR00080">
    <property type="entry name" value="SDRFAMILY"/>
</dbReference>
<dbReference type="PIRSF" id="PIRSF000126">
    <property type="entry name" value="11-beta-HSD1"/>
    <property type="match status" value="1"/>
</dbReference>
<comment type="similarity">
    <text evidence="1 3">Belongs to the short-chain dehydrogenases/reductases (SDR) family.</text>
</comment>
<dbReference type="GO" id="GO:0016616">
    <property type="term" value="F:oxidoreductase activity, acting on the CH-OH group of donors, NAD or NADP as acceptor"/>
    <property type="evidence" value="ECO:0007669"/>
    <property type="project" value="UniProtKB-ARBA"/>
</dbReference>
<keyword evidence="2" id="KW-0560">Oxidoreductase</keyword>
<dbReference type="STRING" id="1184267.A11Q_1626"/>
<dbReference type="PROSITE" id="PS00061">
    <property type="entry name" value="ADH_SHORT"/>
    <property type="match status" value="1"/>
</dbReference>
<evidence type="ECO:0000313" key="4">
    <source>
        <dbReference type="EMBL" id="AGH95842.1"/>
    </source>
</evidence>
<dbReference type="Proteomes" id="UP000012040">
    <property type="component" value="Chromosome"/>
</dbReference>
<gene>
    <name evidence="4" type="ORF">A11Q_1626</name>
</gene>
<dbReference type="PANTHER" id="PTHR42901:SF1">
    <property type="entry name" value="ALCOHOL DEHYDROGENASE"/>
    <property type="match status" value="1"/>
</dbReference>
<dbReference type="AlphaFoldDB" id="M4V8W0"/>
<dbReference type="PANTHER" id="PTHR42901">
    <property type="entry name" value="ALCOHOL DEHYDROGENASE"/>
    <property type="match status" value="1"/>
</dbReference>
<sequence length="274" mass="30033">MLRLYNMKKKQNKDINPYVVITGASAGIGESVALTLAAQKQGLILTARRLDRLKALKKKCLQAGAPDVHIFKLDIQNRIQIEKLSKELKKKKLKVKTLVNNAGLAKGVELLQNSNPDDFDSMVDTNVKGLLYMTRALLPEVIAQKGHIVNLGSVAGRLVYEGGVVYCATKFAVRAISDALRMDLKGTGVRVTNIEPGMVQTEFSVVRLGNQQKAKGVYEGMMPLSAQDVANTILWCLSQPPHVNISELVIYPTDQASVGQVVRGDKSIKNLVRQ</sequence>
<dbReference type="InterPro" id="IPR002347">
    <property type="entry name" value="SDR_fam"/>
</dbReference>
<evidence type="ECO:0000313" key="5">
    <source>
        <dbReference type="Proteomes" id="UP000012040"/>
    </source>
</evidence>
<dbReference type="HOGENOM" id="CLU_010194_2_10_7"/>
<dbReference type="PATRIC" id="fig|1184267.3.peg.1647"/>
<evidence type="ECO:0000256" key="2">
    <source>
        <dbReference type="ARBA" id="ARBA00023002"/>
    </source>
</evidence>
<dbReference type="InterPro" id="IPR036291">
    <property type="entry name" value="NAD(P)-bd_dom_sf"/>
</dbReference>
<dbReference type="SUPFAM" id="SSF51735">
    <property type="entry name" value="NAD(P)-binding Rossmann-fold domains"/>
    <property type="match status" value="1"/>
</dbReference>
<organism evidence="4 5">
    <name type="scientific">Pseudobdellovibrio exovorus JSS</name>
    <dbReference type="NCBI Taxonomy" id="1184267"/>
    <lineage>
        <taxon>Bacteria</taxon>
        <taxon>Pseudomonadati</taxon>
        <taxon>Bdellovibrionota</taxon>
        <taxon>Bdellovibrionia</taxon>
        <taxon>Bdellovibrionales</taxon>
        <taxon>Pseudobdellovibrionaceae</taxon>
        <taxon>Pseudobdellovibrio</taxon>
    </lineage>
</organism>
<dbReference type="InterPro" id="IPR020904">
    <property type="entry name" value="Sc_DH/Rdtase_CS"/>
</dbReference>